<dbReference type="EMBL" id="CATNWA010004376">
    <property type="protein sequence ID" value="CAI9547632.1"/>
    <property type="molecule type" value="Genomic_DNA"/>
</dbReference>
<protein>
    <recommendedName>
        <fullName evidence="4">KRAB domain-containing protein</fullName>
    </recommendedName>
</protein>
<evidence type="ECO:0000313" key="2">
    <source>
        <dbReference type="EMBL" id="CAI9547632.1"/>
    </source>
</evidence>
<comment type="caution">
    <text evidence="2">The sequence shown here is derived from an EMBL/GenBank/DDBJ whole genome shotgun (WGS) entry which is preliminary data.</text>
</comment>
<sequence length="187" mass="21801">MEEWEYLEGHKDLYKDVMMDNQPPLTSPDGSSHGNPPERCPHSLYSRDSTQEGHTIPHHHQVAELKDSKIEVKEEEDEKFMYGDQQSMEGSGHLYSQDSTQEDHTIPHHFQEELKYIKVEVKEEEEETFVSGNQQSMEEGEMIMKSKPEELSLHIEARGDTGHHMKGPSPFLNITSCSQQMRRRYWT</sequence>
<evidence type="ECO:0000313" key="3">
    <source>
        <dbReference type="Proteomes" id="UP001162483"/>
    </source>
</evidence>
<organism evidence="2 3">
    <name type="scientific">Staurois parvus</name>
    <dbReference type="NCBI Taxonomy" id="386267"/>
    <lineage>
        <taxon>Eukaryota</taxon>
        <taxon>Metazoa</taxon>
        <taxon>Chordata</taxon>
        <taxon>Craniata</taxon>
        <taxon>Vertebrata</taxon>
        <taxon>Euteleostomi</taxon>
        <taxon>Amphibia</taxon>
        <taxon>Batrachia</taxon>
        <taxon>Anura</taxon>
        <taxon>Neobatrachia</taxon>
        <taxon>Ranoidea</taxon>
        <taxon>Ranidae</taxon>
        <taxon>Staurois</taxon>
    </lineage>
</organism>
<keyword evidence="3" id="KW-1185">Reference proteome</keyword>
<reference evidence="2" key="1">
    <citation type="submission" date="2023-05" db="EMBL/GenBank/DDBJ databases">
        <authorList>
            <person name="Stuckert A."/>
        </authorList>
    </citation>
    <scope>NUCLEOTIDE SEQUENCE</scope>
</reference>
<feature type="compositionally biased region" description="Polar residues" evidence="1">
    <location>
        <begin position="84"/>
        <end position="99"/>
    </location>
</feature>
<accession>A0ABN9BIZ9</accession>
<feature type="region of interest" description="Disordered" evidence="1">
    <location>
        <begin position="15"/>
        <end position="67"/>
    </location>
</feature>
<feature type="region of interest" description="Disordered" evidence="1">
    <location>
        <begin position="82"/>
        <end position="101"/>
    </location>
</feature>
<name>A0ABN9BIZ9_9NEOB</name>
<proteinExistence type="predicted"/>
<feature type="non-terminal residue" evidence="2">
    <location>
        <position position="187"/>
    </location>
</feature>
<evidence type="ECO:0008006" key="4">
    <source>
        <dbReference type="Google" id="ProtNLM"/>
    </source>
</evidence>
<dbReference type="Proteomes" id="UP001162483">
    <property type="component" value="Unassembled WGS sequence"/>
</dbReference>
<gene>
    <name evidence="2" type="ORF">SPARVUS_LOCUS3027014</name>
</gene>
<evidence type="ECO:0000256" key="1">
    <source>
        <dbReference type="SAM" id="MobiDB-lite"/>
    </source>
</evidence>